<name>A0A8T3W4E1_METMI</name>
<organism evidence="3 4">
    <name type="scientific">Methanococcus maripaludis</name>
    <name type="common">Methanococcus deltae</name>
    <dbReference type="NCBI Taxonomy" id="39152"/>
    <lineage>
        <taxon>Archaea</taxon>
        <taxon>Methanobacteriati</taxon>
        <taxon>Methanobacteriota</taxon>
        <taxon>Methanomada group</taxon>
        <taxon>Methanococci</taxon>
        <taxon>Methanococcales</taxon>
        <taxon>Methanococcaceae</taxon>
        <taxon>Methanococcus</taxon>
    </lineage>
</organism>
<dbReference type="InterPro" id="IPR051396">
    <property type="entry name" value="Bact_Antivir_Def_Nuclease"/>
</dbReference>
<reference evidence="3" key="1">
    <citation type="submission" date="2020-07" db="EMBL/GenBank/DDBJ databases">
        <title>Severe corrosion of carbon steel in oil field produced water can be linked to methanogenic archaea containing a special type of NiFe hydrogenase.</title>
        <authorList>
            <person name="Lahme S."/>
            <person name="Mand J."/>
            <person name="Longwell J."/>
            <person name="Smith R."/>
            <person name="Enning D."/>
        </authorList>
    </citation>
    <scope>NUCLEOTIDE SEQUENCE</scope>
    <source>
        <strain evidence="3">MIC098Bin5</strain>
    </source>
</reference>
<evidence type="ECO:0000313" key="3">
    <source>
        <dbReference type="EMBL" id="MBG0768339.1"/>
    </source>
</evidence>
<dbReference type="EMBL" id="JACCQJ010000001">
    <property type="protein sequence ID" value="MBG0768339.1"/>
    <property type="molecule type" value="Genomic_DNA"/>
</dbReference>
<dbReference type="PANTHER" id="PTHR43581:SF2">
    <property type="entry name" value="EXCINUCLEASE ATPASE SUBUNIT"/>
    <property type="match status" value="1"/>
</dbReference>
<dbReference type="InterPro" id="IPR022532">
    <property type="entry name" value="DUF3696"/>
</dbReference>
<proteinExistence type="predicted"/>
<comment type="caution">
    <text evidence="3">The sequence shown here is derived from an EMBL/GenBank/DDBJ whole genome shotgun (WGS) entry which is preliminary data.</text>
</comment>
<dbReference type="Pfam" id="PF12476">
    <property type="entry name" value="DUF3696"/>
    <property type="match status" value="1"/>
</dbReference>
<dbReference type="Proteomes" id="UP000714405">
    <property type="component" value="Unassembled WGS sequence"/>
</dbReference>
<sequence>MDTIRLKNIKAFEDTGTIELKPITIFVGKNSSGKSSLIRFFPVLAQTFQDDTDVPLSFFGRLIDYGNFEEVVHHSGNTIEFEIPIKYRMNRSYYNIFEYGWAPYFKSEDPEIRKIIREMEFALRKSPLVLNIKLIKHNKKLTVSNLKIFNDEITFVEIKRSTRNQYKIFLKLNDYGFDHSLKTRLDFYRFIPIIIPFNNQLKKKILDSVFNPKNINEMNKKTIAGYFKDKKPLREFSDDHKKIISDIKYSFTLLTLIENLFTIIRRDLEDFSNNMQYIGPFRNNPERVYRDPESNFSEVGTAGENTIMLLRRSQQNRSNTLKNVSNWLYDTMGLKIKIEDIGQNSNLFKVLIYAENADPGDNIKDVGYGISQVLPIVTQLYTLPKIRPHSEHNSKMYIIEQPELHLHPAAQSSLADLFVNKAVSDRRSKFLIETHSEHLIRKLQVLIADPDVKISANDVAIYYIDKNSSDPLCKMDLTEYGQFTKKWPTGFFDESYNLSKKLLKARAKGDIK</sequence>
<evidence type="ECO:0000259" key="1">
    <source>
        <dbReference type="Pfam" id="PF12476"/>
    </source>
</evidence>
<protein>
    <submittedName>
        <fullName evidence="3">DUF3696 domain-containing protein</fullName>
    </submittedName>
</protein>
<feature type="domain" description="DUF3696" evidence="1">
    <location>
        <begin position="454"/>
        <end position="500"/>
    </location>
</feature>
<dbReference type="PANTHER" id="PTHR43581">
    <property type="entry name" value="ATP/GTP PHOSPHATASE"/>
    <property type="match status" value="1"/>
</dbReference>
<evidence type="ECO:0000259" key="2">
    <source>
        <dbReference type="Pfam" id="PF13175"/>
    </source>
</evidence>
<dbReference type="RefSeq" id="WP_278491447.1">
    <property type="nucleotide sequence ID" value="NZ_JACCQJ010000001.1"/>
</dbReference>
<dbReference type="Gene3D" id="3.40.50.300">
    <property type="entry name" value="P-loop containing nucleotide triphosphate hydrolases"/>
    <property type="match status" value="1"/>
</dbReference>
<dbReference type="SUPFAM" id="SSF52540">
    <property type="entry name" value="P-loop containing nucleoside triphosphate hydrolases"/>
    <property type="match status" value="1"/>
</dbReference>
<dbReference type="InterPro" id="IPR027417">
    <property type="entry name" value="P-loop_NTPase"/>
</dbReference>
<gene>
    <name evidence="3" type="ORF">H0S71_00320</name>
</gene>
<dbReference type="AlphaFoldDB" id="A0A8T3W4E1"/>
<evidence type="ECO:0000313" key="4">
    <source>
        <dbReference type="Proteomes" id="UP000714405"/>
    </source>
</evidence>
<dbReference type="InterPro" id="IPR041685">
    <property type="entry name" value="AAA_GajA/Old/RecF-like"/>
</dbReference>
<dbReference type="Pfam" id="PF13175">
    <property type="entry name" value="AAA_15"/>
    <property type="match status" value="1"/>
</dbReference>
<feature type="domain" description="Endonuclease GajA/Old nuclease/RecF-like AAA" evidence="2">
    <location>
        <begin position="3"/>
        <end position="440"/>
    </location>
</feature>
<accession>A0A8T3W4E1</accession>